<proteinExistence type="predicted"/>
<keyword evidence="2" id="KW-1185">Reference proteome</keyword>
<keyword evidence="1" id="KW-0812">Transmembrane</keyword>
<keyword evidence="1" id="KW-0472">Membrane</keyword>
<sequence>MKIVRKRSEESSKRDIRDAYPIFLVAVIFYGGGAVSVVAIAATVSQEDVVCCFITVATAAMDAAIDAVATLLSLCNDVFCIEIFV</sequence>
<feature type="transmembrane region" description="Helical" evidence="1">
    <location>
        <begin position="20"/>
        <end position="42"/>
    </location>
</feature>
<dbReference type="WBParaSite" id="SMUV_0000650301-mRNA-1">
    <property type="protein sequence ID" value="SMUV_0000650301-mRNA-1"/>
    <property type="gene ID" value="SMUV_0000650301"/>
</dbReference>
<organism evidence="2 3">
    <name type="scientific">Syphacia muris</name>
    <dbReference type="NCBI Taxonomy" id="451379"/>
    <lineage>
        <taxon>Eukaryota</taxon>
        <taxon>Metazoa</taxon>
        <taxon>Ecdysozoa</taxon>
        <taxon>Nematoda</taxon>
        <taxon>Chromadorea</taxon>
        <taxon>Rhabditida</taxon>
        <taxon>Spirurina</taxon>
        <taxon>Oxyuridomorpha</taxon>
        <taxon>Oxyuroidea</taxon>
        <taxon>Oxyuridae</taxon>
        <taxon>Syphacia</taxon>
    </lineage>
</organism>
<accession>A0A0N5APD1</accession>
<keyword evidence="1" id="KW-1133">Transmembrane helix</keyword>
<evidence type="ECO:0000256" key="1">
    <source>
        <dbReference type="SAM" id="Phobius"/>
    </source>
</evidence>
<dbReference type="AlphaFoldDB" id="A0A0N5APD1"/>
<name>A0A0N5APD1_9BILA</name>
<protein>
    <submittedName>
        <fullName evidence="3">G_PROTEIN_RECEP_F1_2 domain-containing protein</fullName>
    </submittedName>
</protein>
<evidence type="ECO:0000313" key="2">
    <source>
        <dbReference type="Proteomes" id="UP000046393"/>
    </source>
</evidence>
<reference evidence="3" key="1">
    <citation type="submission" date="2017-02" db="UniProtKB">
        <authorList>
            <consortium name="WormBaseParasite"/>
        </authorList>
    </citation>
    <scope>IDENTIFICATION</scope>
</reference>
<dbReference type="Proteomes" id="UP000046393">
    <property type="component" value="Unplaced"/>
</dbReference>
<evidence type="ECO:0000313" key="3">
    <source>
        <dbReference type="WBParaSite" id="SMUV_0000650301-mRNA-1"/>
    </source>
</evidence>